<name>A0A2A2KDH4_9BILA</name>
<evidence type="ECO:0000313" key="2">
    <source>
        <dbReference type="Proteomes" id="UP000218231"/>
    </source>
</evidence>
<protein>
    <submittedName>
        <fullName evidence="1">Uncharacterized protein</fullName>
    </submittedName>
</protein>
<sequence length="87" mass="8734">MFLGLQSGPIQSRQALRRRIKACAISPSGTAANPSTSPALVSAALLRRLALPPAPVHPRANRPSAHSCGPAPPGAYGGYAAGNALGP</sequence>
<dbReference type="AlphaFoldDB" id="A0A2A2KDH4"/>
<keyword evidence="2" id="KW-1185">Reference proteome</keyword>
<accession>A0A2A2KDH4</accession>
<comment type="caution">
    <text evidence="1">The sequence shown here is derived from an EMBL/GenBank/DDBJ whole genome shotgun (WGS) entry which is preliminary data.</text>
</comment>
<reference evidence="1 2" key="1">
    <citation type="journal article" date="2017" name="Curr. Biol.">
        <title>Genome architecture and evolution of a unichromosomal asexual nematode.</title>
        <authorList>
            <person name="Fradin H."/>
            <person name="Zegar C."/>
            <person name="Gutwein M."/>
            <person name="Lucas J."/>
            <person name="Kovtun M."/>
            <person name="Corcoran D."/>
            <person name="Baugh L.R."/>
            <person name="Kiontke K."/>
            <person name="Gunsalus K."/>
            <person name="Fitch D.H."/>
            <person name="Piano F."/>
        </authorList>
    </citation>
    <scope>NUCLEOTIDE SEQUENCE [LARGE SCALE GENOMIC DNA]</scope>
    <source>
        <strain evidence="1">PF1309</strain>
    </source>
</reference>
<dbReference type="EMBL" id="LIAE01008884">
    <property type="protein sequence ID" value="PAV71995.1"/>
    <property type="molecule type" value="Genomic_DNA"/>
</dbReference>
<organism evidence="1 2">
    <name type="scientific">Diploscapter pachys</name>
    <dbReference type="NCBI Taxonomy" id="2018661"/>
    <lineage>
        <taxon>Eukaryota</taxon>
        <taxon>Metazoa</taxon>
        <taxon>Ecdysozoa</taxon>
        <taxon>Nematoda</taxon>
        <taxon>Chromadorea</taxon>
        <taxon>Rhabditida</taxon>
        <taxon>Rhabditina</taxon>
        <taxon>Rhabditomorpha</taxon>
        <taxon>Rhabditoidea</taxon>
        <taxon>Rhabditidae</taxon>
        <taxon>Diploscapter</taxon>
    </lineage>
</organism>
<evidence type="ECO:0000313" key="1">
    <source>
        <dbReference type="EMBL" id="PAV71995.1"/>
    </source>
</evidence>
<dbReference type="Proteomes" id="UP000218231">
    <property type="component" value="Unassembled WGS sequence"/>
</dbReference>
<proteinExistence type="predicted"/>
<gene>
    <name evidence="1" type="ORF">WR25_27124</name>
</gene>